<protein>
    <recommendedName>
        <fullName evidence="4">Sigma factor regulator C-terminal domain-containing protein</fullName>
    </recommendedName>
</protein>
<dbReference type="RefSeq" id="WP_390297042.1">
    <property type="nucleotide sequence ID" value="NZ_JBHSFU010000007.1"/>
</dbReference>
<gene>
    <name evidence="2" type="ORF">ACFO3D_13765</name>
</gene>
<evidence type="ECO:0000313" key="3">
    <source>
        <dbReference type="Proteomes" id="UP001595989"/>
    </source>
</evidence>
<keyword evidence="1" id="KW-0472">Membrane</keyword>
<evidence type="ECO:0008006" key="4">
    <source>
        <dbReference type="Google" id="ProtNLM"/>
    </source>
</evidence>
<organism evidence="2 3">
    <name type="scientific">Virgibacillus kekensis</name>
    <dbReference type="NCBI Taxonomy" id="202261"/>
    <lineage>
        <taxon>Bacteria</taxon>
        <taxon>Bacillati</taxon>
        <taxon>Bacillota</taxon>
        <taxon>Bacilli</taxon>
        <taxon>Bacillales</taxon>
        <taxon>Bacillaceae</taxon>
        <taxon>Virgibacillus</taxon>
    </lineage>
</organism>
<evidence type="ECO:0000313" key="2">
    <source>
        <dbReference type="EMBL" id="MFC4559261.1"/>
    </source>
</evidence>
<proteinExistence type="predicted"/>
<evidence type="ECO:0000256" key="1">
    <source>
        <dbReference type="SAM" id="Phobius"/>
    </source>
</evidence>
<dbReference type="Proteomes" id="UP001595989">
    <property type="component" value="Unassembled WGS sequence"/>
</dbReference>
<feature type="transmembrane region" description="Helical" evidence="1">
    <location>
        <begin position="33"/>
        <end position="53"/>
    </location>
</feature>
<keyword evidence="1" id="KW-0812">Transmembrane</keyword>
<accession>A0ABV9DKB6</accession>
<name>A0ABV9DKB6_9BACI</name>
<sequence>MSDKKDLSPRNEIDFTTSPSFKKTTRRSKWKQILLYIIITCITATGLIIFIHLGTQYLISNKLEELDQKTIQSMKKNGLSQGAGITSSKIRYNHDIFSVMAKKTIFKEIGDRRIVWDTSMTKIPAIGDVEIIDRGSGMSESYSIGANEKRVIRYNELNNERYIDFYYPTIDYDYLSQELSIAIGLEENKLIEVALSFKKPVTLSKLGDTLGVKNVDWLWVNRKSPEEMERLDSKWEEDKWKLKRGEDAYGFSVSAEHPYTEYPTDITISGAVISGTPKELARFQGMEIIRASVLGVTIDKY</sequence>
<comment type="caution">
    <text evidence="2">The sequence shown here is derived from an EMBL/GenBank/DDBJ whole genome shotgun (WGS) entry which is preliminary data.</text>
</comment>
<reference evidence="3" key="1">
    <citation type="journal article" date="2019" name="Int. J. Syst. Evol. Microbiol.">
        <title>The Global Catalogue of Microorganisms (GCM) 10K type strain sequencing project: providing services to taxonomists for standard genome sequencing and annotation.</title>
        <authorList>
            <consortium name="The Broad Institute Genomics Platform"/>
            <consortium name="The Broad Institute Genome Sequencing Center for Infectious Disease"/>
            <person name="Wu L."/>
            <person name="Ma J."/>
        </authorList>
    </citation>
    <scope>NUCLEOTIDE SEQUENCE [LARGE SCALE GENOMIC DNA]</scope>
    <source>
        <strain evidence="3">CGMCC 4.7426</strain>
    </source>
</reference>
<keyword evidence="3" id="KW-1185">Reference proteome</keyword>
<dbReference type="EMBL" id="JBHSFU010000007">
    <property type="protein sequence ID" value="MFC4559261.1"/>
    <property type="molecule type" value="Genomic_DNA"/>
</dbReference>
<keyword evidence="1" id="KW-1133">Transmembrane helix</keyword>